<evidence type="ECO:0000256" key="2">
    <source>
        <dbReference type="ARBA" id="ARBA00022989"/>
    </source>
</evidence>
<dbReference type="Gene3D" id="1.10.287.950">
    <property type="entry name" value="Methyl-accepting chemotaxis protein"/>
    <property type="match status" value="1"/>
</dbReference>
<evidence type="ECO:0000256" key="1">
    <source>
        <dbReference type="ARBA" id="ARBA00022692"/>
    </source>
</evidence>
<dbReference type="PANTHER" id="PTHR32089:SF112">
    <property type="entry name" value="LYSOZYME-LIKE PROTEIN-RELATED"/>
    <property type="match status" value="1"/>
</dbReference>
<dbReference type="PRINTS" id="PR00260">
    <property type="entry name" value="CHEMTRNSDUCR"/>
</dbReference>
<dbReference type="InterPro" id="IPR004089">
    <property type="entry name" value="MCPsignal_dom"/>
</dbReference>
<feature type="domain" description="HAMP" evidence="8">
    <location>
        <begin position="224"/>
        <end position="276"/>
    </location>
</feature>
<feature type="domain" description="Methyl-accepting transducer" evidence="7">
    <location>
        <begin position="281"/>
        <end position="524"/>
    </location>
</feature>
<dbReference type="CDD" id="cd06225">
    <property type="entry name" value="HAMP"/>
    <property type="match status" value="1"/>
</dbReference>
<dbReference type="SUPFAM" id="SSF58104">
    <property type="entry name" value="Methyl-accepting chemotaxis protein (MCP) signaling domain"/>
    <property type="match status" value="1"/>
</dbReference>
<dbReference type="Proteomes" id="UP001197247">
    <property type="component" value="Unassembled WGS sequence"/>
</dbReference>
<evidence type="ECO:0000313" key="9">
    <source>
        <dbReference type="EMBL" id="MBT0770640.1"/>
    </source>
</evidence>
<feature type="transmembrane region" description="Helical" evidence="6">
    <location>
        <begin position="20"/>
        <end position="39"/>
    </location>
</feature>
<gene>
    <name evidence="9" type="ORF">KIH74_16980</name>
</gene>
<sequence>MGGTVLGQLRRFRIGTRLAVAFAVVTIMLAAATGAALVGMQKQRASADQVESLSKLVNAVDKVSFYNADISGWQVAYAWDTRRPSVKDPLSEDSANRAGFLADKAKLLAYLESFPVSSMSASEKETFAGIKENWTTYFASDDTAYALFKAGRLNAGDDEILNVGYTSYNKLLEQTAAITTSVNQRLDDERADATHDADLVRTLVASTLLISVVLAGLLAWTVTRSITSPLSRTVDALRRVASGDLTSTPVPSGKDEVTTADAALAEAVENTRGAVLALTQGSATLTSLSADLNQTAAKLTASNTESAQQAARVADAADDISTSVQTVAAGSQEMGQSIQEIATNATEAARVAGQAVSSAEATSQVVGRLGEASAEIATVVQAITQIAEQTNLLALNATIEAARAGESGKGFAVVADEVKQLAQETARATEDIVAKVQAIQSDTSAAVSAISEISEVIDQISTFQNTIAAAVEEQTAVTAEMARNVSGVADGSGEIAANVSVVARATEQTSSQLAEVGAAAASLDASSQELQDVVRRFRI</sequence>
<comment type="similarity">
    <text evidence="4">Belongs to the methyl-accepting chemotaxis (MCP) protein family.</text>
</comment>
<evidence type="ECO:0000259" key="7">
    <source>
        <dbReference type="PROSITE" id="PS50111"/>
    </source>
</evidence>
<organism evidence="9 10">
    <name type="scientific">Kineosporia corallincola</name>
    <dbReference type="NCBI Taxonomy" id="2835133"/>
    <lineage>
        <taxon>Bacteria</taxon>
        <taxon>Bacillati</taxon>
        <taxon>Actinomycetota</taxon>
        <taxon>Actinomycetes</taxon>
        <taxon>Kineosporiales</taxon>
        <taxon>Kineosporiaceae</taxon>
        <taxon>Kineosporia</taxon>
    </lineage>
</organism>
<reference evidence="9 10" key="1">
    <citation type="submission" date="2021-05" db="EMBL/GenBank/DDBJ databases">
        <title>Kineosporia and Streptomyces sp. nov. two new marine actinobacteria isolated from Coral.</title>
        <authorList>
            <person name="Buangrab K."/>
            <person name="Sutthacheep M."/>
            <person name="Yeemin T."/>
            <person name="Harunari E."/>
            <person name="Igarashi Y."/>
            <person name="Kanchanasin P."/>
            <person name="Tanasupawat S."/>
            <person name="Phongsopitanun W."/>
        </authorList>
    </citation>
    <scope>NUCLEOTIDE SEQUENCE [LARGE SCALE GENOMIC DNA]</scope>
    <source>
        <strain evidence="9 10">J2-2</strain>
    </source>
</reference>
<dbReference type="SMART" id="SM00283">
    <property type="entry name" value="MA"/>
    <property type="match status" value="1"/>
</dbReference>
<dbReference type="PROSITE" id="PS50111">
    <property type="entry name" value="CHEMOTAXIS_TRANSDUC_2"/>
    <property type="match status" value="1"/>
</dbReference>
<evidence type="ECO:0000313" key="10">
    <source>
        <dbReference type="Proteomes" id="UP001197247"/>
    </source>
</evidence>
<keyword evidence="6" id="KW-0472">Membrane</keyword>
<dbReference type="InterPro" id="IPR004090">
    <property type="entry name" value="Chemotax_Me-accpt_rcpt"/>
</dbReference>
<proteinExistence type="inferred from homology"/>
<evidence type="ECO:0000259" key="8">
    <source>
        <dbReference type="PROSITE" id="PS50885"/>
    </source>
</evidence>
<accession>A0ABS5THR8</accession>
<keyword evidence="3 5" id="KW-0807">Transducer</keyword>
<keyword evidence="2 6" id="KW-1133">Transmembrane helix</keyword>
<dbReference type="Pfam" id="PF00672">
    <property type="entry name" value="HAMP"/>
    <property type="match status" value="1"/>
</dbReference>
<evidence type="ECO:0000256" key="5">
    <source>
        <dbReference type="PROSITE-ProRule" id="PRU00284"/>
    </source>
</evidence>
<evidence type="ECO:0000256" key="4">
    <source>
        <dbReference type="ARBA" id="ARBA00029447"/>
    </source>
</evidence>
<dbReference type="SMART" id="SM00304">
    <property type="entry name" value="HAMP"/>
    <property type="match status" value="2"/>
</dbReference>
<feature type="transmembrane region" description="Helical" evidence="6">
    <location>
        <begin position="199"/>
        <end position="222"/>
    </location>
</feature>
<protein>
    <submittedName>
        <fullName evidence="9">Methyl-accepting chemotaxis protein</fullName>
    </submittedName>
</protein>
<dbReference type="PANTHER" id="PTHR32089">
    <property type="entry name" value="METHYL-ACCEPTING CHEMOTAXIS PROTEIN MCPB"/>
    <property type="match status" value="1"/>
</dbReference>
<comment type="caution">
    <text evidence="9">The sequence shown here is derived from an EMBL/GenBank/DDBJ whole genome shotgun (WGS) entry which is preliminary data.</text>
</comment>
<dbReference type="EMBL" id="JAHBAY010000006">
    <property type="protein sequence ID" value="MBT0770640.1"/>
    <property type="molecule type" value="Genomic_DNA"/>
</dbReference>
<evidence type="ECO:0000256" key="6">
    <source>
        <dbReference type="SAM" id="Phobius"/>
    </source>
</evidence>
<dbReference type="Pfam" id="PF00015">
    <property type="entry name" value="MCPsignal"/>
    <property type="match status" value="1"/>
</dbReference>
<evidence type="ECO:0000256" key="3">
    <source>
        <dbReference type="ARBA" id="ARBA00023224"/>
    </source>
</evidence>
<keyword evidence="1 6" id="KW-0812">Transmembrane</keyword>
<dbReference type="InterPro" id="IPR003660">
    <property type="entry name" value="HAMP_dom"/>
</dbReference>
<dbReference type="RefSeq" id="WP_214156925.1">
    <property type="nucleotide sequence ID" value="NZ_JAHBAY010000006.1"/>
</dbReference>
<name>A0ABS5THR8_9ACTN</name>
<keyword evidence="10" id="KW-1185">Reference proteome</keyword>
<dbReference type="PROSITE" id="PS50885">
    <property type="entry name" value="HAMP"/>
    <property type="match status" value="1"/>
</dbReference>